<feature type="compositionally biased region" description="Low complexity" evidence="6">
    <location>
        <begin position="331"/>
        <end position="342"/>
    </location>
</feature>
<organism evidence="9">
    <name type="scientific">Glycine max</name>
    <name type="common">Soybean</name>
    <name type="synonym">Glycine hispida</name>
    <dbReference type="NCBI Taxonomy" id="3847"/>
    <lineage>
        <taxon>Eukaryota</taxon>
        <taxon>Viridiplantae</taxon>
        <taxon>Streptophyta</taxon>
        <taxon>Embryophyta</taxon>
        <taxon>Tracheophyta</taxon>
        <taxon>Spermatophyta</taxon>
        <taxon>Magnoliopsida</taxon>
        <taxon>eudicotyledons</taxon>
        <taxon>Gunneridae</taxon>
        <taxon>Pentapetalae</taxon>
        <taxon>rosids</taxon>
        <taxon>fabids</taxon>
        <taxon>Fabales</taxon>
        <taxon>Fabaceae</taxon>
        <taxon>Papilionoideae</taxon>
        <taxon>50 kb inversion clade</taxon>
        <taxon>NPAAA clade</taxon>
        <taxon>indigoferoid/millettioid clade</taxon>
        <taxon>Phaseoleae</taxon>
        <taxon>Glycine</taxon>
        <taxon>Glycine subgen. Soja</taxon>
    </lineage>
</organism>
<dbReference type="GO" id="GO:0031492">
    <property type="term" value="F:nucleosomal DNA binding"/>
    <property type="evidence" value="ECO:0000318"/>
    <property type="project" value="GO_Central"/>
</dbReference>
<dbReference type="InParanoid" id="I1L467"/>
<dbReference type="GO" id="GO:0030261">
    <property type="term" value="P:chromosome condensation"/>
    <property type="evidence" value="ECO:0000318"/>
    <property type="project" value="GO_Central"/>
</dbReference>
<dbReference type="SMART" id="SM00526">
    <property type="entry name" value="H15"/>
    <property type="match status" value="1"/>
</dbReference>
<feature type="domain" description="H15" evidence="7">
    <location>
        <begin position="37"/>
        <end position="106"/>
    </location>
</feature>
<keyword evidence="3" id="KW-0158">Chromosome</keyword>
<dbReference type="CDD" id="cd00073">
    <property type="entry name" value="H15"/>
    <property type="match status" value="1"/>
</dbReference>
<dbReference type="AlphaFoldDB" id="I1L467"/>
<evidence type="ECO:0000256" key="1">
    <source>
        <dbReference type="ARBA" id="ARBA00004123"/>
    </source>
</evidence>
<feature type="compositionally biased region" description="Low complexity" evidence="6">
    <location>
        <begin position="412"/>
        <end position="438"/>
    </location>
</feature>
<reference evidence="9" key="2">
    <citation type="submission" date="2018-02" db="UniProtKB">
        <authorList>
            <consortium name="EnsemblPlants"/>
        </authorList>
    </citation>
    <scope>IDENTIFICATION</scope>
    <source>
        <strain evidence="9">Williams 82</strain>
    </source>
</reference>
<dbReference type="GO" id="GO:0005730">
    <property type="term" value="C:nucleolus"/>
    <property type="evidence" value="ECO:0000318"/>
    <property type="project" value="GO_Central"/>
</dbReference>
<evidence type="ECO:0000256" key="3">
    <source>
        <dbReference type="ARBA" id="ARBA00022454"/>
    </source>
</evidence>
<dbReference type="PRINTS" id="PR00929">
    <property type="entry name" value="ATHOOK"/>
</dbReference>
<protein>
    <recommendedName>
        <fullName evidence="7">H15 domain-containing protein</fullName>
    </recommendedName>
</protein>
<dbReference type="EnsemblPlants" id="KRH39095">
    <property type="protein sequence ID" value="KRH39095"/>
    <property type="gene ID" value="GLYMA_09G177500"/>
</dbReference>
<dbReference type="SMART" id="SM00384">
    <property type="entry name" value="AT_hook"/>
    <property type="match status" value="6"/>
</dbReference>
<dbReference type="InterPro" id="IPR005818">
    <property type="entry name" value="Histone_H1/H5_H15"/>
</dbReference>
<dbReference type="GO" id="GO:0005634">
    <property type="term" value="C:nucleus"/>
    <property type="evidence" value="ECO:0000318"/>
    <property type="project" value="GO_Central"/>
</dbReference>
<reference evidence="8" key="3">
    <citation type="submission" date="2018-07" db="EMBL/GenBank/DDBJ databases">
        <title>WGS assembly of Glycine max.</title>
        <authorList>
            <person name="Schmutz J."/>
            <person name="Cannon S."/>
            <person name="Schlueter J."/>
            <person name="Ma J."/>
            <person name="Mitros T."/>
            <person name="Nelson W."/>
            <person name="Hyten D."/>
            <person name="Song Q."/>
            <person name="Thelen J."/>
            <person name="Cheng J."/>
            <person name="Xu D."/>
            <person name="Hellsten U."/>
            <person name="May G."/>
            <person name="Yu Y."/>
            <person name="Sakurai T."/>
            <person name="Umezawa T."/>
            <person name="Bhattacharyya M."/>
            <person name="Sandhu D."/>
            <person name="Valliyodan B."/>
            <person name="Lindquist E."/>
            <person name="Peto M."/>
            <person name="Grant D."/>
            <person name="Shu S."/>
            <person name="Goodstein D."/>
            <person name="Barry K."/>
            <person name="Futrell-Griggs M."/>
            <person name="Abernathy B."/>
            <person name="Du J."/>
            <person name="Tian Z."/>
            <person name="Zhu L."/>
            <person name="Gill N."/>
            <person name="Joshi T."/>
            <person name="Libault M."/>
            <person name="Sethuraman A."/>
            <person name="Zhang X."/>
            <person name="Shinozaki K."/>
            <person name="Nguyen H."/>
            <person name="Wing R."/>
            <person name="Cregan P."/>
            <person name="Specht J."/>
            <person name="Grimwood J."/>
            <person name="Rokhsar D."/>
            <person name="Stacey G."/>
            <person name="Shoemaker R."/>
            <person name="Jackson S."/>
        </authorList>
    </citation>
    <scope>NUCLEOTIDE SEQUENCE</scope>
    <source>
        <tissue evidence="8">Callus</tissue>
    </source>
</reference>
<evidence type="ECO:0000313" key="10">
    <source>
        <dbReference type="Proteomes" id="UP000008827"/>
    </source>
</evidence>
<dbReference type="PaxDb" id="3847-GLYMA09G30800.1"/>
<accession>I1L467</accession>
<dbReference type="Gene3D" id="1.10.10.10">
    <property type="entry name" value="Winged helix-like DNA-binding domain superfamily/Winged helix DNA-binding domain"/>
    <property type="match status" value="1"/>
</dbReference>
<dbReference type="GO" id="GO:0045910">
    <property type="term" value="P:negative regulation of DNA recombination"/>
    <property type="evidence" value="ECO:0000318"/>
    <property type="project" value="GO_Central"/>
</dbReference>
<evidence type="ECO:0000256" key="5">
    <source>
        <dbReference type="ARBA" id="ARBA00023242"/>
    </source>
</evidence>
<evidence type="ECO:0000313" key="9">
    <source>
        <dbReference type="EnsemblPlants" id="KRH39095"/>
    </source>
</evidence>
<dbReference type="FunCoup" id="I1L467">
    <property type="interactions" value="2668"/>
</dbReference>
<reference evidence="8 9" key="1">
    <citation type="journal article" date="2010" name="Nature">
        <title>Genome sequence of the palaeopolyploid soybean.</title>
        <authorList>
            <person name="Schmutz J."/>
            <person name="Cannon S.B."/>
            <person name="Schlueter J."/>
            <person name="Ma J."/>
            <person name="Mitros T."/>
            <person name="Nelson W."/>
            <person name="Hyten D.L."/>
            <person name="Song Q."/>
            <person name="Thelen J.J."/>
            <person name="Cheng J."/>
            <person name="Xu D."/>
            <person name="Hellsten U."/>
            <person name="May G.D."/>
            <person name="Yu Y."/>
            <person name="Sakurai T."/>
            <person name="Umezawa T."/>
            <person name="Bhattacharyya M.K."/>
            <person name="Sandhu D."/>
            <person name="Valliyodan B."/>
            <person name="Lindquist E."/>
            <person name="Peto M."/>
            <person name="Grant D."/>
            <person name="Shu S."/>
            <person name="Goodstein D."/>
            <person name="Barry K."/>
            <person name="Futrell-Griggs M."/>
            <person name="Abernathy B."/>
            <person name="Du J."/>
            <person name="Tian Z."/>
            <person name="Zhu L."/>
            <person name="Gill N."/>
            <person name="Joshi T."/>
            <person name="Libault M."/>
            <person name="Sethuraman A."/>
            <person name="Zhang X.-C."/>
            <person name="Shinozaki K."/>
            <person name="Nguyen H.T."/>
            <person name="Wing R.A."/>
            <person name="Cregan P."/>
            <person name="Specht J."/>
            <person name="Grimwood J."/>
            <person name="Rokhsar D."/>
            <person name="Stacey G."/>
            <person name="Shoemaker R.C."/>
            <person name="Jackson S.A."/>
        </authorList>
    </citation>
    <scope>NUCLEOTIDE SEQUENCE [LARGE SCALE GENOMIC DNA]</scope>
    <source>
        <strain evidence="9">cv. Williams 82</strain>
        <tissue evidence="8">Callus</tissue>
    </source>
</reference>
<dbReference type="OMA" id="HFNHESP"/>
<evidence type="ECO:0000259" key="7">
    <source>
        <dbReference type="PROSITE" id="PS51504"/>
    </source>
</evidence>
<dbReference type="PROSITE" id="PS51504">
    <property type="entry name" value="H15"/>
    <property type="match status" value="1"/>
</dbReference>
<comment type="subcellular location">
    <subcellularLocation>
        <location evidence="2">Chromosome</location>
    </subcellularLocation>
    <subcellularLocation>
        <location evidence="1">Nucleus</location>
    </subcellularLocation>
</comment>
<feature type="compositionally biased region" description="Pro residues" evidence="6">
    <location>
        <begin position="1"/>
        <end position="15"/>
    </location>
</feature>
<evidence type="ECO:0000256" key="2">
    <source>
        <dbReference type="ARBA" id="ARBA00004286"/>
    </source>
</evidence>
<keyword evidence="5" id="KW-0539">Nucleus</keyword>
<dbReference type="PRINTS" id="PR00624">
    <property type="entry name" value="HISTONEH5"/>
</dbReference>
<dbReference type="HOGENOM" id="CLU_053771_0_0_1"/>
<dbReference type="EMBL" id="CM000842">
    <property type="protein sequence ID" value="KRH39095.1"/>
    <property type="molecule type" value="Genomic_DNA"/>
</dbReference>
<feature type="compositionally biased region" description="Pro residues" evidence="6">
    <location>
        <begin position="26"/>
        <end position="38"/>
    </location>
</feature>
<dbReference type="InterPro" id="IPR036390">
    <property type="entry name" value="WH_DNA-bd_sf"/>
</dbReference>
<keyword evidence="4" id="KW-0238">DNA-binding</keyword>
<dbReference type="SMR" id="I1L467"/>
<dbReference type="Pfam" id="PF00538">
    <property type="entry name" value="Linker_histone"/>
    <property type="match status" value="1"/>
</dbReference>
<evidence type="ECO:0000256" key="4">
    <source>
        <dbReference type="ARBA" id="ARBA00023125"/>
    </source>
</evidence>
<sequence>MEPSSISPPPAPPATAVPFPAEPNDHLPPPIPEPPSNHPPYAEMIYTAIEALKEKDGSSKRAIAKYIEQVYTQLPPNHSDLLTQHLNHLKSRGLLQMVKKSYALPRSVPVSVPGPAPTQGTSAVPAAVVAITTTPRPRGRPRKAQNPVQNSPLPQDTPVGAALGLADEPVQAEGSGKKRGRPKKSGILGAGLTKRGRPPGSGKKPGRPPKATTTDVSASAGPKRRPGRPPKNQSQPTLIPFAPAVSAASVDTEHVAASAETAPVDADAALGPRARGRPKKYADEMIAAGRGRGRGRGRGGGGRGRGRGRGELPAQPRKPGARPVGRPKKGSTSASTSQNAANEDLRRKLEHFQSKVKESLAVLKPHFNHESPVTAIAAIQELEVLGTMDLNVPLRDETLPHQVELPPPQPPVQQQQQPPQQQLQQPPQQPPQQHLAPQQLPPQPPIFQQTYPPFHLPQFHHHQPSLQFQQQQQQPPQPPPQLFQHQAQPPSHQQFHP</sequence>
<name>I1L467_SOYBN</name>
<dbReference type="GO" id="GO:0000786">
    <property type="term" value="C:nucleosome"/>
    <property type="evidence" value="ECO:0007669"/>
    <property type="project" value="InterPro"/>
</dbReference>
<dbReference type="FunFam" id="1.10.10.10:FF:000637">
    <property type="entry name" value="Histone H1.2"/>
    <property type="match status" value="1"/>
</dbReference>
<evidence type="ECO:0000256" key="6">
    <source>
        <dbReference type="SAM" id="MobiDB-lite"/>
    </source>
</evidence>
<dbReference type="GO" id="GO:0003690">
    <property type="term" value="F:double-stranded DNA binding"/>
    <property type="evidence" value="ECO:0000318"/>
    <property type="project" value="GO_Central"/>
</dbReference>
<dbReference type="GO" id="GO:0006334">
    <property type="term" value="P:nucleosome assembly"/>
    <property type="evidence" value="ECO:0007669"/>
    <property type="project" value="InterPro"/>
</dbReference>
<dbReference type="InterPro" id="IPR005819">
    <property type="entry name" value="H1/H5"/>
</dbReference>
<feature type="region of interest" description="Disordered" evidence="6">
    <location>
        <begin position="1"/>
        <end position="40"/>
    </location>
</feature>
<dbReference type="Gramene" id="KRH39095">
    <property type="protein sequence ID" value="KRH39095"/>
    <property type="gene ID" value="GLYMA_09G177500"/>
</dbReference>
<dbReference type="PANTHER" id="PTHR11467">
    <property type="entry name" value="HISTONE H1"/>
    <property type="match status" value="1"/>
</dbReference>
<dbReference type="PANTHER" id="PTHR11467:SF29">
    <property type="entry name" value="OS03G0711600 PROTEIN"/>
    <property type="match status" value="1"/>
</dbReference>
<dbReference type="SUPFAM" id="SSF46785">
    <property type="entry name" value="Winged helix' DNA-binding domain"/>
    <property type="match status" value="1"/>
</dbReference>
<gene>
    <name evidence="8" type="ORF">GLYMA_09G177500</name>
</gene>
<dbReference type="InterPro" id="IPR036388">
    <property type="entry name" value="WH-like_DNA-bd_sf"/>
</dbReference>
<evidence type="ECO:0000313" key="8">
    <source>
        <dbReference type="EMBL" id="KRH39095.1"/>
    </source>
</evidence>
<dbReference type="eggNOG" id="ENOG502S0IU">
    <property type="taxonomic scope" value="Eukaryota"/>
</dbReference>
<feature type="region of interest" description="Disordered" evidence="6">
    <location>
        <begin position="133"/>
        <end position="350"/>
    </location>
</feature>
<keyword evidence="10" id="KW-1185">Reference proteome</keyword>
<feature type="compositionally biased region" description="Low complexity" evidence="6">
    <location>
        <begin position="464"/>
        <end position="474"/>
    </location>
</feature>
<dbReference type="STRING" id="3847.I1L467"/>
<dbReference type="InterPro" id="IPR017956">
    <property type="entry name" value="AT_hook_DNA-bd_motif"/>
</dbReference>
<dbReference type="GO" id="GO:0030527">
    <property type="term" value="F:structural constituent of chromatin"/>
    <property type="evidence" value="ECO:0007669"/>
    <property type="project" value="InterPro"/>
</dbReference>
<dbReference type="Proteomes" id="UP000008827">
    <property type="component" value="Chromosome 9"/>
</dbReference>
<feature type="region of interest" description="Disordered" evidence="6">
    <location>
        <begin position="397"/>
        <end position="497"/>
    </location>
</feature>
<proteinExistence type="predicted"/>